<dbReference type="PRINTS" id="PR00081">
    <property type="entry name" value="GDHRDH"/>
</dbReference>
<dbReference type="InterPro" id="IPR036291">
    <property type="entry name" value="NAD(P)-bd_dom_sf"/>
</dbReference>
<protein>
    <submittedName>
        <fullName evidence="3">SDR family oxidoreductase</fullName>
    </submittedName>
</protein>
<name>A0ABT4DHJ4_FUSSI</name>
<dbReference type="PANTHER" id="PTHR24321:SF8">
    <property type="entry name" value="ESTRADIOL 17-BETA-DEHYDROGENASE 8-RELATED"/>
    <property type="match status" value="1"/>
</dbReference>
<dbReference type="PANTHER" id="PTHR24321">
    <property type="entry name" value="DEHYDROGENASES, SHORT CHAIN"/>
    <property type="match status" value="1"/>
</dbReference>
<keyword evidence="2" id="KW-0560">Oxidoreductase</keyword>
<sequence length="276" mass="29912">MKKKEVVVLIGAGLIGLAIARRISVGKHLVIADYSQKNIDNVRELLENSGYETSGMVTDISSKESIKNLVKFAQEKGEVKNLIQAAGVSPSQASIQRILEVDLYGTAVILEEFGNIIKEGGSGVVISSQSGHRLPALTEKEDRELATASVDELLNLDVVKNIKDTLHAYQISKRGNSLRVKAEANHWTERGARINTISPGIIMTPLAKDELTGERAEFYQNMLANIPAGRVGIADEIAELADLLMSDRGSFITGSDFLIDGGATASYFYGKLQPKK</sequence>
<comment type="caution">
    <text evidence="3">The sequence shown here is derived from an EMBL/GenBank/DDBJ whole genome shotgun (WGS) entry which is preliminary data.</text>
</comment>
<organism evidence="3 4">
    <name type="scientific">Fusobacterium simiae</name>
    <dbReference type="NCBI Taxonomy" id="855"/>
    <lineage>
        <taxon>Bacteria</taxon>
        <taxon>Fusobacteriati</taxon>
        <taxon>Fusobacteriota</taxon>
        <taxon>Fusobacteriia</taxon>
        <taxon>Fusobacteriales</taxon>
        <taxon>Fusobacteriaceae</taxon>
        <taxon>Fusobacterium</taxon>
    </lineage>
</organism>
<evidence type="ECO:0000313" key="3">
    <source>
        <dbReference type="EMBL" id="MCY7008072.1"/>
    </source>
</evidence>
<comment type="similarity">
    <text evidence="1">Belongs to the short-chain dehydrogenases/reductases (SDR) family.</text>
</comment>
<reference evidence="3" key="1">
    <citation type="submission" date="2022-09" db="EMBL/GenBank/DDBJ databases">
        <authorList>
            <person name="Zoaiter M."/>
        </authorList>
    </citation>
    <scope>NUCLEOTIDE SEQUENCE</scope>
    <source>
        <strain evidence="3">DSM 19848</strain>
    </source>
</reference>
<evidence type="ECO:0000256" key="2">
    <source>
        <dbReference type="ARBA" id="ARBA00023002"/>
    </source>
</evidence>
<dbReference type="InterPro" id="IPR002347">
    <property type="entry name" value="SDR_fam"/>
</dbReference>
<proteinExistence type="inferred from homology"/>
<accession>A0ABT4DHJ4</accession>
<dbReference type="EMBL" id="JAOXXL010000012">
    <property type="protein sequence ID" value="MCY7008072.1"/>
    <property type="molecule type" value="Genomic_DNA"/>
</dbReference>
<dbReference type="Pfam" id="PF13561">
    <property type="entry name" value="adh_short_C2"/>
    <property type="match status" value="2"/>
</dbReference>
<evidence type="ECO:0000313" key="4">
    <source>
        <dbReference type="Proteomes" id="UP001062738"/>
    </source>
</evidence>
<keyword evidence="4" id="KW-1185">Reference proteome</keyword>
<evidence type="ECO:0000256" key="1">
    <source>
        <dbReference type="ARBA" id="ARBA00006484"/>
    </source>
</evidence>
<dbReference type="NCBIfam" id="NF005395">
    <property type="entry name" value="PRK06940.1"/>
    <property type="match status" value="1"/>
</dbReference>
<dbReference type="Proteomes" id="UP001062738">
    <property type="component" value="Unassembled WGS sequence"/>
</dbReference>
<dbReference type="RefSeq" id="WP_265152066.1">
    <property type="nucleotide sequence ID" value="NZ_JAOXXL010000012.1"/>
</dbReference>
<dbReference type="Gene3D" id="3.40.50.720">
    <property type="entry name" value="NAD(P)-binding Rossmann-like Domain"/>
    <property type="match status" value="1"/>
</dbReference>
<dbReference type="SUPFAM" id="SSF51735">
    <property type="entry name" value="NAD(P)-binding Rossmann-fold domains"/>
    <property type="match status" value="1"/>
</dbReference>
<gene>
    <name evidence="3" type="ORF">OCK72_05300</name>
</gene>